<keyword evidence="5 8" id="KW-0812">Transmembrane</keyword>
<feature type="transmembrane region" description="Helical" evidence="8">
    <location>
        <begin position="282"/>
        <end position="302"/>
    </location>
</feature>
<evidence type="ECO:0000313" key="11">
    <source>
        <dbReference type="Proteomes" id="UP000238326"/>
    </source>
</evidence>
<dbReference type="NCBIfam" id="TIGR00710">
    <property type="entry name" value="efflux_Bcr_CflA"/>
    <property type="match status" value="1"/>
</dbReference>
<dbReference type="EMBL" id="PVLR01000004">
    <property type="protein sequence ID" value="PRD70409.1"/>
    <property type="molecule type" value="Genomic_DNA"/>
</dbReference>
<keyword evidence="7 8" id="KW-0472">Membrane</keyword>
<sequence length="401" mass="41774">MHDYSIGRVALILGLLQAVGPFAIDMYLPGMPSLGHELQASATGVQLTLMAFFVALGFGQLFYGPLSDMLGRKRPLIAGLALFGLASIGCALAQDIETLILLRFIQGLGACAASVIPRAVVRDLYTGHEATRMMGLLMLVFSVSPILAPLAGSLLIDLAGWRSVFWAITGVAAIGGLLSTLGLKETRPREQRTQSSWSSAFSGYALLLRDRHFLAMVLIGGLGMAGFMVYLANASFVLINHYGLSARQFSLAFALNAAAFIGAAQFGPWLSRRFGMARLMRASLSGFALSMLGAALSCWGGLPPLATLIGLLFVGYGCLGLTLPGVSVLAMDRHGAIAGTAAALMGSLHFAVGALAMLLVGWLGSGQPLAMVLGIAGCALASWALGLAVLTGQRQAALTDV</sequence>
<evidence type="ECO:0000256" key="2">
    <source>
        <dbReference type="ARBA" id="ARBA00006236"/>
    </source>
</evidence>
<accession>A0A2S9KIZ0</accession>
<dbReference type="GO" id="GO:0042910">
    <property type="term" value="F:xenobiotic transmembrane transporter activity"/>
    <property type="evidence" value="ECO:0007669"/>
    <property type="project" value="InterPro"/>
</dbReference>
<dbReference type="InterPro" id="IPR020846">
    <property type="entry name" value="MFS_dom"/>
</dbReference>
<organism evidence="10 11">
    <name type="scientific">Malikia spinosa</name>
    <dbReference type="NCBI Taxonomy" id="86180"/>
    <lineage>
        <taxon>Bacteria</taxon>
        <taxon>Pseudomonadati</taxon>
        <taxon>Pseudomonadota</taxon>
        <taxon>Betaproteobacteria</taxon>
        <taxon>Burkholderiales</taxon>
        <taxon>Comamonadaceae</taxon>
        <taxon>Malikia</taxon>
    </lineage>
</organism>
<dbReference type="InterPro" id="IPR004812">
    <property type="entry name" value="Efflux_drug-R_Bcr/CmlA"/>
</dbReference>
<feature type="transmembrane region" description="Helical" evidence="8">
    <location>
        <begin position="342"/>
        <end position="363"/>
    </location>
</feature>
<evidence type="ECO:0000256" key="6">
    <source>
        <dbReference type="ARBA" id="ARBA00022989"/>
    </source>
</evidence>
<evidence type="ECO:0000259" key="9">
    <source>
        <dbReference type="PROSITE" id="PS50850"/>
    </source>
</evidence>
<reference evidence="10 11" key="1">
    <citation type="submission" date="2018-03" db="EMBL/GenBank/DDBJ databases">
        <title>Comparative genomics illustrates the genes involved in a hyperalkaliphilic mechanisms of Serpentinomonas isolated from highly-alkaline calcium-rich serpentinized springs.</title>
        <authorList>
            <person name="Suzuki S."/>
            <person name="Ishii S."/>
            <person name="Walworth N."/>
            <person name="Bird L."/>
            <person name="Kuenen J.G."/>
            <person name="Nealson K.H."/>
        </authorList>
    </citation>
    <scope>NUCLEOTIDE SEQUENCE [LARGE SCALE GENOMIC DNA]</scope>
    <source>
        <strain evidence="10 11">83</strain>
    </source>
</reference>
<evidence type="ECO:0000256" key="7">
    <source>
        <dbReference type="ARBA" id="ARBA00023136"/>
    </source>
</evidence>
<dbReference type="InterPro" id="IPR011701">
    <property type="entry name" value="MFS"/>
</dbReference>
<keyword evidence="6 8" id="KW-1133">Transmembrane helix</keyword>
<feature type="transmembrane region" description="Helical" evidence="8">
    <location>
        <begin position="7"/>
        <end position="24"/>
    </location>
</feature>
<dbReference type="GO" id="GO:0005886">
    <property type="term" value="C:plasma membrane"/>
    <property type="evidence" value="ECO:0007669"/>
    <property type="project" value="UniProtKB-SubCell"/>
</dbReference>
<dbReference type="InterPro" id="IPR036259">
    <property type="entry name" value="MFS_trans_sf"/>
</dbReference>
<comment type="caution">
    <text evidence="10">The sequence shown here is derived from an EMBL/GenBank/DDBJ whole genome shotgun (WGS) entry which is preliminary data.</text>
</comment>
<dbReference type="CDD" id="cd17320">
    <property type="entry name" value="MFS_MdfA_MDR_like"/>
    <property type="match status" value="1"/>
</dbReference>
<feature type="transmembrane region" description="Helical" evidence="8">
    <location>
        <begin position="164"/>
        <end position="183"/>
    </location>
</feature>
<evidence type="ECO:0000256" key="4">
    <source>
        <dbReference type="ARBA" id="ARBA00022475"/>
    </source>
</evidence>
<feature type="transmembrane region" description="Helical" evidence="8">
    <location>
        <begin position="251"/>
        <end position="270"/>
    </location>
</feature>
<dbReference type="Pfam" id="PF07690">
    <property type="entry name" value="MFS_1"/>
    <property type="match status" value="1"/>
</dbReference>
<name>A0A2S9KIZ0_9BURK</name>
<dbReference type="PANTHER" id="PTHR23502">
    <property type="entry name" value="MAJOR FACILITATOR SUPERFAMILY"/>
    <property type="match status" value="1"/>
</dbReference>
<comment type="subcellular location">
    <subcellularLocation>
        <location evidence="8">Cell inner membrane</location>
        <topology evidence="8">Multi-pass membrane protein</topology>
    </subcellularLocation>
    <subcellularLocation>
        <location evidence="1">Cell membrane</location>
        <topology evidence="1">Multi-pass membrane protein</topology>
    </subcellularLocation>
</comment>
<dbReference type="AlphaFoldDB" id="A0A2S9KIZ0"/>
<feature type="transmembrane region" description="Helical" evidence="8">
    <location>
        <begin position="75"/>
        <end position="94"/>
    </location>
</feature>
<dbReference type="RefSeq" id="WP_105728067.1">
    <property type="nucleotide sequence ID" value="NZ_DAIPCI010000008.1"/>
</dbReference>
<keyword evidence="11" id="KW-1185">Reference proteome</keyword>
<feature type="transmembrane region" description="Helical" evidence="8">
    <location>
        <begin position="100"/>
        <end position="121"/>
    </location>
</feature>
<dbReference type="GO" id="GO:1990961">
    <property type="term" value="P:xenobiotic detoxification by transmembrane export across the plasma membrane"/>
    <property type="evidence" value="ECO:0007669"/>
    <property type="project" value="InterPro"/>
</dbReference>
<keyword evidence="3 8" id="KW-0813">Transport</keyword>
<gene>
    <name evidence="10" type="ORF">C6P61_01035</name>
</gene>
<evidence type="ECO:0000313" key="10">
    <source>
        <dbReference type="EMBL" id="PRD70409.1"/>
    </source>
</evidence>
<dbReference type="Proteomes" id="UP000238326">
    <property type="component" value="Unassembled WGS sequence"/>
</dbReference>
<dbReference type="SUPFAM" id="SSF103473">
    <property type="entry name" value="MFS general substrate transporter"/>
    <property type="match status" value="1"/>
</dbReference>
<comment type="similarity">
    <text evidence="2 8">Belongs to the major facilitator superfamily. Bcr/CmlA family.</text>
</comment>
<evidence type="ECO:0000256" key="3">
    <source>
        <dbReference type="ARBA" id="ARBA00022448"/>
    </source>
</evidence>
<evidence type="ECO:0000256" key="5">
    <source>
        <dbReference type="ARBA" id="ARBA00022692"/>
    </source>
</evidence>
<dbReference type="PANTHER" id="PTHR23502:SF132">
    <property type="entry name" value="POLYAMINE TRANSPORTER 2-RELATED"/>
    <property type="match status" value="1"/>
</dbReference>
<proteinExistence type="inferred from homology"/>
<feature type="transmembrane region" description="Helical" evidence="8">
    <location>
        <begin position="213"/>
        <end position="239"/>
    </location>
</feature>
<feature type="transmembrane region" description="Helical" evidence="8">
    <location>
        <begin position="44"/>
        <end position="63"/>
    </location>
</feature>
<dbReference type="Gene3D" id="1.20.1720.10">
    <property type="entry name" value="Multidrug resistance protein D"/>
    <property type="match status" value="1"/>
</dbReference>
<dbReference type="OrthoDB" id="9814303at2"/>
<evidence type="ECO:0000256" key="1">
    <source>
        <dbReference type="ARBA" id="ARBA00004651"/>
    </source>
</evidence>
<evidence type="ECO:0000256" key="8">
    <source>
        <dbReference type="RuleBase" id="RU365088"/>
    </source>
</evidence>
<protein>
    <recommendedName>
        <fullName evidence="8">Bcr/CflA family efflux transporter</fullName>
    </recommendedName>
</protein>
<dbReference type="PROSITE" id="PS50850">
    <property type="entry name" value="MFS"/>
    <property type="match status" value="1"/>
</dbReference>
<keyword evidence="8" id="KW-0997">Cell inner membrane</keyword>
<feature type="transmembrane region" description="Helical" evidence="8">
    <location>
        <begin position="133"/>
        <end position="152"/>
    </location>
</feature>
<feature type="transmembrane region" description="Helical" evidence="8">
    <location>
        <begin position="369"/>
        <end position="390"/>
    </location>
</feature>
<keyword evidence="4" id="KW-1003">Cell membrane</keyword>
<feature type="transmembrane region" description="Helical" evidence="8">
    <location>
        <begin position="308"/>
        <end position="330"/>
    </location>
</feature>
<dbReference type="FunFam" id="1.20.1720.10:FF:000005">
    <property type="entry name" value="Bcr/CflA family efflux transporter"/>
    <property type="match status" value="1"/>
</dbReference>
<feature type="domain" description="Major facilitator superfamily (MFS) profile" evidence="9">
    <location>
        <begin position="6"/>
        <end position="394"/>
    </location>
</feature>